<keyword evidence="2" id="KW-1185">Reference proteome</keyword>
<sequence>MIVWQWRVLLVIQNRDGTGNSIVLMRIIAISRCMGNGKGLRRQKPSGEHHYQQAICFVQFHLITLQYNNHWRQAFLVPLL</sequence>
<dbReference type="InParanoid" id="A0A420WER7"/>
<name>A0A420WER7_9PROT</name>
<reference evidence="1 2" key="1">
    <citation type="submission" date="2018-10" db="EMBL/GenBank/DDBJ databases">
        <title>Genomic Encyclopedia of Type Strains, Phase IV (KMG-IV): sequencing the most valuable type-strain genomes for metagenomic binning, comparative biology and taxonomic classification.</title>
        <authorList>
            <person name="Goeker M."/>
        </authorList>
    </citation>
    <scope>NUCLEOTIDE SEQUENCE [LARGE SCALE GENOMIC DNA]</scope>
    <source>
        <strain evidence="1 2">DSM 22008</strain>
    </source>
</reference>
<comment type="caution">
    <text evidence="1">The sequence shown here is derived from an EMBL/GenBank/DDBJ whole genome shotgun (WGS) entry which is preliminary data.</text>
</comment>
<protein>
    <submittedName>
        <fullName evidence="1">Uncharacterized protein</fullName>
    </submittedName>
</protein>
<accession>A0A420WER7</accession>
<organism evidence="1 2">
    <name type="scientific">Litorimonas taeanensis</name>
    <dbReference type="NCBI Taxonomy" id="568099"/>
    <lineage>
        <taxon>Bacteria</taxon>
        <taxon>Pseudomonadati</taxon>
        <taxon>Pseudomonadota</taxon>
        <taxon>Alphaproteobacteria</taxon>
        <taxon>Maricaulales</taxon>
        <taxon>Robiginitomaculaceae</taxon>
    </lineage>
</organism>
<evidence type="ECO:0000313" key="1">
    <source>
        <dbReference type="EMBL" id="RKQ69474.1"/>
    </source>
</evidence>
<dbReference type="Proteomes" id="UP000282211">
    <property type="component" value="Unassembled WGS sequence"/>
</dbReference>
<evidence type="ECO:0000313" key="2">
    <source>
        <dbReference type="Proteomes" id="UP000282211"/>
    </source>
</evidence>
<proteinExistence type="predicted"/>
<dbReference type="EMBL" id="RBII01000002">
    <property type="protein sequence ID" value="RKQ69474.1"/>
    <property type="molecule type" value="Genomic_DNA"/>
</dbReference>
<gene>
    <name evidence="1" type="ORF">DES40_2275</name>
</gene>
<dbReference type="AlphaFoldDB" id="A0A420WER7"/>